<comment type="caution">
    <text evidence="7">The sequence shown here is derived from an EMBL/GenBank/DDBJ whole genome shotgun (WGS) entry which is preliminary data.</text>
</comment>
<evidence type="ECO:0000313" key="8">
    <source>
        <dbReference type="Proteomes" id="UP000472676"/>
    </source>
</evidence>
<accession>A0A6M2BUV9</accession>
<gene>
    <name evidence="7" type="ORF">G7Y85_15960</name>
</gene>
<dbReference type="InterPro" id="IPR027278">
    <property type="entry name" value="ACCD_DCysDesulf"/>
</dbReference>
<evidence type="ECO:0000256" key="4">
    <source>
        <dbReference type="PIRSR" id="PIRSR006278-1"/>
    </source>
</evidence>
<feature type="domain" description="Tryptophan synthase beta chain-like PALP" evidence="6">
    <location>
        <begin position="22"/>
        <end position="306"/>
    </location>
</feature>
<dbReference type="Pfam" id="PF00291">
    <property type="entry name" value="PALP"/>
    <property type="match status" value="1"/>
</dbReference>
<evidence type="ECO:0000313" key="7">
    <source>
        <dbReference type="EMBL" id="NGY06268.1"/>
    </source>
</evidence>
<evidence type="ECO:0000256" key="5">
    <source>
        <dbReference type="PIRSR" id="PIRSR006278-2"/>
    </source>
</evidence>
<evidence type="ECO:0000259" key="6">
    <source>
        <dbReference type="Pfam" id="PF00291"/>
    </source>
</evidence>
<dbReference type="SUPFAM" id="SSF53686">
    <property type="entry name" value="Tryptophan synthase beta subunit-like PLP-dependent enzymes"/>
    <property type="match status" value="1"/>
</dbReference>
<comment type="cofactor">
    <cofactor evidence="1">
        <name>pyridoxal 5'-phosphate</name>
        <dbReference type="ChEBI" id="CHEBI:597326"/>
    </cofactor>
</comment>
<proteinExistence type="inferred from homology"/>
<dbReference type="InterPro" id="IPR001926">
    <property type="entry name" value="TrpB-like_PALP"/>
</dbReference>
<evidence type="ECO:0000256" key="3">
    <source>
        <dbReference type="ARBA" id="ARBA00022898"/>
    </source>
</evidence>
<protein>
    <submittedName>
        <fullName evidence="7">Pyridoxal-phosphate dependent enzyme</fullName>
    </submittedName>
</protein>
<keyword evidence="8" id="KW-1185">Reference proteome</keyword>
<evidence type="ECO:0000256" key="2">
    <source>
        <dbReference type="ARBA" id="ARBA00008639"/>
    </source>
</evidence>
<reference evidence="7 8" key="1">
    <citation type="journal article" date="2014" name="Int. J. Syst. Evol. Microbiol.">
        <title>Solimonas terrae sp. nov., isolated from soil.</title>
        <authorList>
            <person name="Kim S.J."/>
            <person name="Moon J.Y."/>
            <person name="Weon H.Y."/>
            <person name="Ahn J.H."/>
            <person name="Chen W.M."/>
            <person name="Kwon S.W."/>
        </authorList>
    </citation>
    <scope>NUCLEOTIDE SEQUENCE [LARGE SCALE GENOMIC DNA]</scope>
    <source>
        <strain evidence="7 8">KIS83-12</strain>
    </source>
</reference>
<dbReference type="PANTHER" id="PTHR43780:SF2">
    <property type="entry name" value="1-AMINOCYCLOPROPANE-1-CARBOXYLATE DEAMINASE-RELATED"/>
    <property type="match status" value="1"/>
</dbReference>
<dbReference type="RefSeq" id="WP_166259426.1">
    <property type="nucleotide sequence ID" value="NZ_JAAMOW010000008.1"/>
</dbReference>
<feature type="active site" description="Nucleophile" evidence="4">
    <location>
        <position position="78"/>
    </location>
</feature>
<dbReference type="InterPro" id="IPR036052">
    <property type="entry name" value="TrpB-like_PALP_sf"/>
</dbReference>
<feature type="modified residue" description="N6-(pyridoxal phosphate)lysine" evidence="5">
    <location>
        <position position="51"/>
    </location>
</feature>
<dbReference type="PIRSF" id="PIRSF006278">
    <property type="entry name" value="ACCD_DCysDesulf"/>
    <property type="match status" value="1"/>
</dbReference>
<dbReference type="Proteomes" id="UP000472676">
    <property type="component" value="Unassembled WGS sequence"/>
</dbReference>
<dbReference type="GO" id="GO:0019148">
    <property type="term" value="F:D-cysteine desulfhydrase activity"/>
    <property type="evidence" value="ECO:0007669"/>
    <property type="project" value="TreeGrafter"/>
</dbReference>
<dbReference type="EMBL" id="JAAMOW010000008">
    <property type="protein sequence ID" value="NGY06268.1"/>
    <property type="molecule type" value="Genomic_DNA"/>
</dbReference>
<evidence type="ECO:0000256" key="1">
    <source>
        <dbReference type="ARBA" id="ARBA00001933"/>
    </source>
</evidence>
<comment type="similarity">
    <text evidence="2">Belongs to the ACC deaminase/D-cysteine desulfhydrase family.</text>
</comment>
<name>A0A6M2BUV9_9GAMM</name>
<organism evidence="7 8">
    <name type="scientific">Solimonas terrae</name>
    <dbReference type="NCBI Taxonomy" id="1396819"/>
    <lineage>
        <taxon>Bacteria</taxon>
        <taxon>Pseudomonadati</taxon>
        <taxon>Pseudomonadota</taxon>
        <taxon>Gammaproteobacteria</taxon>
        <taxon>Nevskiales</taxon>
        <taxon>Nevskiaceae</taxon>
        <taxon>Solimonas</taxon>
    </lineage>
</organism>
<keyword evidence="3 5" id="KW-0663">Pyridoxal phosphate</keyword>
<dbReference type="Gene3D" id="3.40.50.1100">
    <property type="match status" value="2"/>
</dbReference>
<dbReference type="AlphaFoldDB" id="A0A6M2BUV9"/>
<sequence>MNRLADAFPRLAALPRAGLIARATPIEPLAAVDGVHVKRDDLSAADYGGNKIRKLDFLLADAVARRRRELTVFGYAGSNFVAATSWHARKLGLHTIAGLLPQRAADYVVDNLSISLHCGSTLFVRDRDAALAAEALARTLRSLVAGRLPYWIPPGGSNALGALGFVDAAFELRAQIDADLMPRPAALYVPFSSMGTVAGLCVGLALAGLPVPIMAVQVVGDRHAGRTALLRLLSRLVTLLKRYGVVVAEPERLLAGVTIRSEFFGGEYARATPAVDDAIDRFVTASGARADSAYSGKALACLYADLLRPGRRAPMLYWHTFSASALPPDVSRASAGQAPPALRCYWN</sequence>
<dbReference type="PANTHER" id="PTHR43780">
    <property type="entry name" value="1-AMINOCYCLOPROPANE-1-CARBOXYLATE DEAMINASE-RELATED"/>
    <property type="match status" value="1"/>
</dbReference>